<keyword evidence="3" id="KW-1185">Reference proteome</keyword>
<gene>
    <name evidence="2" type="ORF">CDOO_01840</name>
</gene>
<feature type="domain" description="Bro-N" evidence="1">
    <location>
        <begin position="1"/>
        <end position="104"/>
    </location>
</feature>
<dbReference type="STRING" id="558173.CDOO_01840"/>
<sequence length="274" mass="30655">MTELQKFDFHGNAVRVAGGADEPRWVAADVAAVLGLGRTHDMVRSLDEDERGTDTIRTPSGDQEMTTITESGLYSCILRSRRPEAKDFKRWITREVLPAIRRHGAYLTQPTVEQILTDPDTLIKLATDLKHERERATHAETRANSLEAPARSWTHLAAPGGDFSVSAAAKTLSRDPEIEIGRDRLFRHMHALGWIFRHGEGRRAHWEAYQDKAIKTGRLAHKLSAPFLNERTQEFEAPAPTIRITPKGLGELHRSLGGSDQTALYLSDEAIDHS</sequence>
<organism evidence="2 3">
    <name type="scientific">Corynebacterium doosanense CAU 212 = DSM 45436</name>
    <dbReference type="NCBI Taxonomy" id="558173"/>
    <lineage>
        <taxon>Bacteria</taxon>
        <taxon>Bacillati</taxon>
        <taxon>Actinomycetota</taxon>
        <taxon>Actinomycetes</taxon>
        <taxon>Mycobacteriales</taxon>
        <taxon>Corynebacteriaceae</taxon>
        <taxon>Corynebacterium</taxon>
    </lineage>
</organism>
<dbReference type="OrthoDB" id="9812611at2"/>
<name>A0A097IDG2_9CORY</name>
<accession>A0A097IDG2</accession>
<dbReference type="InterPro" id="IPR003497">
    <property type="entry name" value="BRO_N_domain"/>
</dbReference>
<dbReference type="SMART" id="SM01040">
    <property type="entry name" value="Bro-N"/>
    <property type="match status" value="1"/>
</dbReference>
<dbReference type="GO" id="GO:0003677">
    <property type="term" value="F:DNA binding"/>
    <property type="evidence" value="ECO:0007669"/>
    <property type="project" value="InterPro"/>
</dbReference>
<dbReference type="eggNOG" id="COG3645">
    <property type="taxonomic scope" value="Bacteria"/>
</dbReference>
<dbReference type="PANTHER" id="PTHR36180:SF2">
    <property type="entry name" value="BRO FAMILY PROTEIN"/>
    <property type="match status" value="1"/>
</dbReference>
<reference evidence="2 3" key="1">
    <citation type="submission" date="2013-09" db="EMBL/GenBank/DDBJ databases">
        <title>Complete genome sequence of Corynebacterium doosanense CAU 212(T) (=DSM 45436(T)), isolated from activated sludge.</title>
        <authorList>
            <person name="Schaffert L."/>
            <person name="Albersmeier A."/>
            <person name="Kalinowski J."/>
            <person name="Ruckert C."/>
        </authorList>
    </citation>
    <scope>NUCLEOTIDE SEQUENCE [LARGE SCALE GENOMIC DNA]</scope>
    <source>
        <strain evidence="2 3">CAU 212</strain>
    </source>
</reference>
<protein>
    <recommendedName>
        <fullName evidence="1">Bro-N domain-containing protein</fullName>
    </recommendedName>
</protein>
<proteinExistence type="predicted"/>
<dbReference type="PANTHER" id="PTHR36180">
    <property type="entry name" value="DNA-BINDING PROTEIN-RELATED-RELATED"/>
    <property type="match status" value="1"/>
</dbReference>
<dbReference type="Proteomes" id="UP000029914">
    <property type="component" value="Chromosome"/>
</dbReference>
<dbReference type="AlphaFoldDB" id="A0A097IDG2"/>
<evidence type="ECO:0000313" key="3">
    <source>
        <dbReference type="Proteomes" id="UP000029914"/>
    </source>
</evidence>
<evidence type="ECO:0000313" key="2">
    <source>
        <dbReference type="EMBL" id="AIT60154.1"/>
    </source>
</evidence>
<dbReference type="eggNOG" id="COG3617">
    <property type="taxonomic scope" value="Bacteria"/>
</dbReference>
<dbReference type="Pfam" id="PF03374">
    <property type="entry name" value="ANT"/>
    <property type="match status" value="1"/>
</dbReference>
<dbReference type="KEGG" id="cdo:CDOO_01840"/>
<dbReference type="InterPro" id="IPR005039">
    <property type="entry name" value="Ant_C"/>
</dbReference>
<evidence type="ECO:0000259" key="1">
    <source>
        <dbReference type="PROSITE" id="PS51750"/>
    </source>
</evidence>
<dbReference type="HOGENOM" id="CLU_046670_0_0_11"/>
<dbReference type="Pfam" id="PF02498">
    <property type="entry name" value="Bro-N"/>
    <property type="match status" value="1"/>
</dbReference>
<dbReference type="PROSITE" id="PS51750">
    <property type="entry name" value="BRO_N"/>
    <property type="match status" value="1"/>
</dbReference>
<dbReference type="RefSeq" id="WP_018021479.1">
    <property type="nucleotide sequence ID" value="NZ_AQUX01000002.1"/>
</dbReference>
<dbReference type="EMBL" id="CP006764">
    <property type="protein sequence ID" value="AIT60154.1"/>
    <property type="molecule type" value="Genomic_DNA"/>
</dbReference>